<organism evidence="6 7">
    <name type="scientific">Thlaspi arvense</name>
    <name type="common">Field penny-cress</name>
    <dbReference type="NCBI Taxonomy" id="13288"/>
    <lineage>
        <taxon>Eukaryota</taxon>
        <taxon>Viridiplantae</taxon>
        <taxon>Streptophyta</taxon>
        <taxon>Embryophyta</taxon>
        <taxon>Tracheophyta</taxon>
        <taxon>Spermatophyta</taxon>
        <taxon>Magnoliopsida</taxon>
        <taxon>eudicotyledons</taxon>
        <taxon>Gunneridae</taxon>
        <taxon>Pentapetalae</taxon>
        <taxon>rosids</taxon>
        <taxon>malvids</taxon>
        <taxon>Brassicales</taxon>
        <taxon>Brassicaceae</taxon>
        <taxon>Thlaspideae</taxon>
        <taxon>Thlaspi</taxon>
    </lineage>
</organism>
<gene>
    <name evidence="6" type="ORF">TAV2_LOCUS18185</name>
</gene>
<keyword evidence="2" id="KW-0808">Transferase</keyword>
<evidence type="ECO:0000256" key="4">
    <source>
        <dbReference type="ARBA" id="ARBA00022723"/>
    </source>
</evidence>
<evidence type="ECO:0000256" key="2">
    <source>
        <dbReference type="ARBA" id="ARBA00022679"/>
    </source>
</evidence>
<dbReference type="AlphaFoldDB" id="A0AAU9SHI7"/>
<dbReference type="PANTHER" id="PTHR31009">
    <property type="entry name" value="S-ADENOSYL-L-METHIONINE:CARBOXYL METHYLTRANSFERASE FAMILY PROTEIN"/>
    <property type="match status" value="1"/>
</dbReference>
<sequence length="380" mass="42797">ATDSTPISKEEKDQIIMGKVEIVLNSLPMSGGDGPYSYSNNSHLQRRTASLLKETIDKLIMEKLDAKTLIYDSNTFHIADLGCATGPNTFFLVDDIIKSVETSLRSNSLKTTKPEFLVFFNDLPKNDFNTLFTSLPQDRSYFAVGVPGSFYGRVLHQSSVHIVVTVGATHWLSSVPKEVLVKDSNAWNKGKVHYSNAAEEVVKAYEEQFGRDMEKFLEARAREIVRGGLLFVGMCGIPQGMSFSNLADSIMYTSMADVLIQMQSEGLITEEQVDTFNIPIYSASPEEVTILVEKNDCFTVESMELMDPTTWLKRPMNEEDVRQWMVCIKATMGALFINHFGDHLLDDIFDRLTAKLIGLTEKVESSYREKVMLFFALKRK</sequence>
<evidence type="ECO:0008006" key="8">
    <source>
        <dbReference type="Google" id="ProtNLM"/>
    </source>
</evidence>
<feature type="non-terminal residue" evidence="6">
    <location>
        <position position="1"/>
    </location>
</feature>
<protein>
    <recommendedName>
        <fullName evidence="8">S-adenosylmethionine-dependent methyltransferase</fullName>
    </recommendedName>
</protein>
<keyword evidence="5" id="KW-0460">Magnesium</keyword>
<keyword evidence="3" id="KW-0949">S-adenosyl-L-methionine</keyword>
<dbReference type="EMBL" id="OU466861">
    <property type="protein sequence ID" value="CAH2066070.1"/>
    <property type="molecule type" value="Genomic_DNA"/>
</dbReference>
<dbReference type="Proteomes" id="UP000836841">
    <property type="component" value="Chromosome 5"/>
</dbReference>
<dbReference type="InterPro" id="IPR042086">
    <property type="entry name" value="MeTrfase_capping"/>
</dbReference>
<reference evidence="6 7" key="1">
    <citation type="submission" date="2022-03" db="EMBL/GenBank/DDBJ databases">
        <authorList>
            <person name="Nunn A."/>
            <person name="Chopra R."/>
            <person name="Nunn A."/>
            <person name="Contreras Garrido A."/>
        </authorList>
    </citation>
    <scope>NUCLEOTIDE SEQUENCE [LARGE SCALE GENOMIC DNA]</scope>
</reference>
<proteinExistence type="predicted"/>
<evidence type="ECO:0000313" key="6">
    <source>
        <dbReference type="EMBL" id="CAH2066070.1"/>
    </source>
</evidence>
<dbReference type="GO" id="GO:0008168">
    <property type="term" value="F:methyltransferase activity"/>
    <property type="evidence" value="ECO:0007669"/>
    <property type="project" value="UniProtKB-KW"/>
</dbReference>
<evidence type="ECO:0000313" key="7">
    <source>
        <dbReference type="Proteomes" id="UP000836841"/>
    </source>
</evidence>
<dbReference type="GO" id="GO:0032259">
    <property type="term" value="P:methylation"/>
    <property type="evidence" value="ECO:0007669"/>
    <property type="project" value="UniProtKB-KW"/>
</dbReference>
<keyword evidence="1" id="KW-0489">Methyltransferase</keyword>
<dbReference type="Gene3D" id="1.10.1200.270">
    <property type="entry name" value="Methyltransferase, alpha-helical capping domain"/>
    <property type="match status" value="1"/>
</dbReference>
<dbReference type="SUPFAM" id="SSF53335">
    <property type="entry name" value="S-adenosyl-L-methionine-dependent methyltransferases"/>
    <property type="match status" value="1"/>
</dbReference>
<dbReference type="InterPro" id="IPR005299">
    <property type="entry name" value="MeTrfase_7"/>
</dbReference>
<evidence type="ECO:0000256" key="5">
    <source>
        <dbReference type="ARBA" id="ARBA00022842"/>
    </source>
</evidence>
<dbReference type="Pfam" id="PF03492">
    <property type="entry name" value="Methyltransf_7"/>
    <property type="match status" value="1"/>
</dbReference>
<dbReference type="GO" id="GO:0046872">
    <property type="term" value="F:metal ion binding"/>
    <property type="evidence" value="ECO:0007669"/>
    <property type="project" value="UniProtKB-KW"/>
</dbReference>
<keyword evidence="4" id="KW-0479">Metal-binding</keyword>
<name>A0AAU9SHI7_THLAR</name>
<evidence type="ECO:0000256" key="1">
    <source>
        <dbReference type="ARBA" id="ARBA00022603"/>
    </source>
</evidence>
<evidence type="ECO:0000256" key="3">
    <source>
        <dbReference type="ARBA" id="ARBA00022691"/>
    </source>
</evidence>
<accession>A0AAU9SHI7</accession>
<dbReference type="InterPro" id="IPR029063">
    <property type="entry name" value="SAM-dependent_MTases_sf"/>
</dbReference>
<keyword evidence="7" id="KW-1185">Reference proteome</keyword>
<dbReference type="Gene3D" id="3.40.50.150">
    <property type="entry name" value="Vaccinia Virus protein VP39"/>
    <property type="match status" value="1"/>
</dbReference>